<dbReference type="SUPFAM" id="SSF51556">
    <property type="entry name" value="Metallo-dependent hydrolases"/>
    <property type="match status" value="1"/>
</dbReference>
<dbReference type="InterPro" id="IPR032466">
    <property type="entry name" value="Metal_Hydrolase"/>
</dbReference>
<proteinExistence type="inferred from homology"/>
<comment type="caution">
    <text evidence="6">The sequence shown here is derived from an EMBL/GenBank/DDBJ whole genome shotgun (WGS) entry which is preliminary data.</text>
</comment>
<evidence type="ECO:0000313" key="6">
    <source>
        <dbReference type="EMBL" id="RNI23284.1"/>
    </source>
</evidence>
<dbReference type="InterPro" id="IPR001559">
    <property type="entry name" value="Phosphotriesterase"/>
</dbReference>
<dbReference type="EMBL" id="RJJQ01000005">
    <property type="protein sequence ID" value="RNI23284.1"/>
    <property type="molecule type" value="Genomic_DNA"/>
</dbReference>
<comment type="similarity">
    <text evidence="5">Belongs to the metallo-dependent hydrolases superfamily. Phosphotriesterase family.</text>
</comment>
<evidence type="ECO:0000313" key="7">
    <source>
        <dbReference type="Proteomes" id="UP000271678"/>
    </source>
</evidence>
<evidence type="ECO:0000256" key="4">
    <source>
        <dbReference type="PIRSR" id="PIRSR601559-51"/>
    </source>
</evidence>
<dbReference type="Pfam" id="PF02126">
    <property type="entry name" value="PTE"/>
    <property type="match status" value="1"/>
</dbReference>
<keyword evidence="7" id="KW-1185">Reference proteome</keyword>
<protein>
    <submittedName>
        <fullName evidence="6">Phosphotriesterase</fullName>
    </submittedName>
</protein>
<keyword evidence="2" id="KW-0378">Hydrolase</keyword>
<comment type="cofactor">
    <cofactor evidence="4">
        <name>a divalent metal cation</name>
        <dbReference type="ChEBI" id="CHEBI:60240"/>
    </cofactor>
    <text evidence="4">Binds 2 divalent metal cations per subunit.</text>
</comment>
<feature type="binding site" evidence="4">
    <location>
        <position position="25"/>
    </location>
    <ligand>
        <name>Zn(2+)</name>
        <dbReference type="ChEBI" id="CHEBI:29105"/>
        <label>1</label>
    </ligand>
</feature>
<feature type="binding site" description="via carbamate group" evidence="4">
    <location>
        <position position="127"/>
    </location>
    <ligand>
        <name>Zn(2+)</name>
        <dbReference type="ChEBI" id="CHEBI:29105"/>
        <label>1</label>
    </ligand>
</feature>
<evidence type="ECO:0000256" key="3">
    <source>
        <dbReference type="PIRSR" id="PIRSR601559-50"/>
    </source>
</evidence>
<evidence type="ECO:0000256" key="5">
    <source>
        <dbReference type="PROSITE-ProRule" id="PRU00679"/>
    </source>
</evidence>
<evidence type="ECO:0000256" key="1">
    <source>
        <dbReference type="ARBA" id="ARBA00022723"/>
    </source>
</evidence>
<dbReference type="OrthoDB" id="9795018at2"/>
<feature type="binding site" evidence="4">
    <location>
        <position position="245"/>
    </location>
    <ligand>
        <name>Zn(2+)</name>
        <dbReference type="ChEBI" id="CHEBI:29105"/>
        <label>1</label>
    </ligand>
</feature>
<dbReference type="GO" id="GO:0008270">
    <property type="term" value="F:zinc ion binding"/>
    <property type="evidence" value="ECO:0007669"/>
    <property type="project" value="InterPro"/>
</dbReference>
<dbReference type="PANTHER" id="PTHR10819:SF3">
    <property type="entry name" value="PHOSPHOTRIESTERASE-RELATED PROTEIN"/>
    <property type="match status" value="1"/>
</dbReference>
<sequence>MTVRVRTVLGDVPAERLGVTDAHDHFFFRSHLLPGVELDDAGAALAEAQAFAAAGGRTVVQWTPRGLGRHRAELAALASATGINIISATGRHRREHYAPATEESFDELRDAFGADIADSSAPCGVVKIGTGYHHLDEWERISLQAAAMAHRETGVPIAIHLELGTAGEQVIEVLTDAGAATDAIILGHVGRHPEERNLLRLADCGVFMCFDGPSRANHRTDWRTPDCIRRLVERGHGDQLLIGGDTTTAAARSVTAGPGMPHLLTRFGADLRLEIGDEAYDAITVANPRRAFALRDR</sequence>
<feature type="binding site" description="via carbamate group" evidence="4">
    <location>
        <position position="127"/>
    </location>
    <ligand>
        <name>Zn(2+)</name>
        <dbReference type="ChEBI" id="CHEBI:29105"/>
        <label>2</label>
    </ligand>
</feature>
<dbReference type="GO" id="GO:0016787">
    <property type="term" value="F:hydrolase activity"/>
    <property type="evidence" value="ECO:0007669"/>
    <property type="project" value="UniProtKB-KW"/>
</dbReference>
<feature type="binding site" evidence="4">
    <location>
        <position position="23"/>
    </location>
    <ligand>
        <name>Zn(2+)</name>
        <dbReference type="ChEBI" id="CHEBI:29105"/>
        <label>1</label>
    </ligand>
</feature>
<dbReference type="Gene3D" id="3.20.20.140">
    <property type="entry name" value="Metal-dependent hydrolases"/>
    <property type="match status" value="1"/>
</dbReference>
<dbReference type="PIRSF" id="PIRSF016839">
    <property type="entry name" value="PhP"/>
    <property type="match status" value="1"/>
</dbReference>
<dbReference type="Proteomes" id="UP000271678">
    <property type="component" value="Unassembled WGS sequence"/>
</dbReference>
<feature type="modified residue" description="N6-carboxylysine" evidence="3 5">
    <location>
        <position position="127"/>
    </location>
</feature>
<reference evidence="6 7" key="1">
    <citation type="submission" date="2018-11" db="EMBL/GenBank/DDBJ databases">
        <title>Draft genome of Simplicispira Flexivirga sp. BO-16.</title>
        <authorList>
            <person name="Im W.T."/>
        </authorList>
    </citation>
    <scope>NUCLEOTIDE SEQUENCE [LARGE SCALE GENOMIC DNA]</scope>
    <source>
        <strain evidence="6 7">BO-16</strain>
    </source>
</reference>
<evidence type="ECO:0000256" key="2">
    <source>
        <dbReference type="ARBA" id="ARBA00022801"/>
    </source>
</evidence>
<dbReference type="PANTHER" id="PTHR10819">
    <property type="entry name" value="PHOSPHOTRIESTERASE-RELATED"/>
    <property type="match status" value="1"/>
</dbReference>
<accession>A0A3M9MCN4</accession>
<organism evidence="6 7">
    <name type="scientific">Flexivirga caeni</name>
    <dbReference type="NCBI Taxonomy" id="2294115"/>
    <lineage>
        <taxon>Bacteria</taxon>
        <taxon>Bacillati</taxon>
        <taxon>Actinomycetota</taxon>
        <taxon>Actinomycetes</taxon>
        <taxon>Micrococcales</taxon>
        <taxon>Dermacoccaceae</taxon>
        <taxon>Flexivirga</taxon>
    </lineage>
</organism>
<dbReference type="PROSITE" id="PS51347">
    <property type="entry name" value="PHOSPHOTRIESTERASE_2"/>
    <property type="match status" value="1"/>
</dbReference>
<dbReference type="AlphaFoldDB" id="A0A3M9MCN4"/>
<name>A0A3M9MCN4_9MICO</name>
<feature type="binding site" evidence="4">
    <location>
        <position position="188"/>
    </location>
    <ligand>
        <name>Zn(2+)</name>
        <dbReference type="ChEBI" id="CHEBI:29105"/>
        <label>2</label>
    </ligand>
</feature>
<gene>
    <name evidence="6" type="ORF">EFY87_07620</name>
</gene>
<keyword evidence="1 4" id="KW-0479">Metal-binding</keyword>
<feature type="binding site" evidence="4">
    <location>
        <position position="160"/>
    </location>
    <ligand>
        <name>Zn(2+)</name>
        <dbReference type="ChEBI" id="CHEBI:29105"/>
        <label>2</label>
    </ligand>
</feature>
<dbReference type="RefSeq" id="WP_123270867.1">
    <property type="nucleotide sequence ID" value="NZ_RJJQ01000005.1"/>
</dbReference>